<dbReference type="GO" id="GO:0052621">
    <property type="term" value="F:diguanylate cyclase activity"/>
    <property type="evidence" value="ECO:0007669"/>
    <property type="project" value="UniProtKB-EC"/>
</dbReference>
<dbReference type="Gene3D" id="3.30.450.20">
    <property type="entry name" value="PAS domain"/>
    <property type="match status" value="2"/>
</dbReference>
<organism evidence="4 5">
    <name type="scientific">Bordetella trematum</name>
    <dbReference type="NCBI Taxonomy" id="123899"/>
    <lineage>
        <taxon>Bacteria</taxon>
        <taxon>Pseudomonadati</taxon>
        <taxon>Pseudomonadota</taxon>
        <taxon>Betaproteobacteria</taxon>
        <taxon>Burkholderiales</taxon>
        <taxon>Alcaligenaceae</taxon>
        <taxon>Bordetella</taxon>
    </lineage>
</organism>
<name>A0A157SJM3_9BORD</name>
<keyword evidence="4" id="KW-0808">Transferase</keyword>
<dbReference type="PATRIC" id="fig|123899.6.peg.2324"/>
<keyword evidence="4" id="KW-0548">Nucleotidyltransferase</keyword>
<dbReference type="KEGG" id="btrm:SAMEA390648702337"/>
<dbReference type="EC" id="2.7.7.65" evidence="4"/>
<dbReference type="SMART" id="SM00091">
    <property type="entry name" value="PAS"/>
    <property type="match status" value="2"/>
</dbReference>
<dbReference type="SMART" id="SM00267">
    <property type="entry name" value="GGDEF"/>
    <property type="match status" value="1"/>
</dbReference>
<dbReference type="InterPro" id="IPR052163">
    <property type="entry name" value="DGC-Regulatory_Protein"/>
</dbReference>
<dbReference type="InterPro" id="IPR035965">
    <property type="entry name" value="PAS-like_dom_sf"/>
</dbReference>
<proteinExistence type="predicted"/>
<dbReference type="GeneID" id="56590398"/>
<dbReference type="Gene3D" id="3.30.70.270">
    <property type="match status" value="1"/>
</dbReference>
<dbReference type="SUPFAM" id="SSF55785">
    <property type="entry name" value="PYP-like sensor domain (PAS domain)"/>
    <property type="match status" value="2"/>
</dbReference>
<dbReference type="CDD" id="cd01949">
    <property type="entry name" value="GGDEF"/>
    <property type="match status" value="1"/>
</dbReference>
<evidence type="ECO:0000259" key="1">
    <source>
        <dbReference type="PROSITE" id="PS50112"/>
    </source>
</evidence>
<dbReference type="Pfam" id="PF00990">
    <property type="entry name" value="GGDEF"/>
    <property type="match status" value="1"/>
</dbReference>
<dbReference type="InterPro" id="IPR043128">
    <property type="entry name" value="Rev_trsase/Diguanyl_cyclase"/>
</dbReference>
<dbReference type="NCBIfam" id="TIGR00254">
    <property type="entry name" value="GGDEF"/>
    <property type="match status" value="1"/>
</dbReference>
<dbReference type="InterPro" id="IPR000160">
    <property type="entry name" value="GGDEF_dom"/>
</dbReference>
<dbReference type="Pfam" id="PF13426">
    <property type="entry name" value="PAS_9"/>
    <property type="match status" value="2"/>
</dbReference>
<dbReference type="STRING" id="123899.SAMEA3906487_02337"/>
<dbReference type="PANTHER" id="PTHR46663">
    <property type="entry name" value="DIGUANYLATE CYCLASE DGCT-RELATED"/>
    <property type="match status" value="1"/>
</dbReference>
<accession>A0A157SJM3</accession>
<dbReference type="PROSITE" id="PS50112">
    <property type="entry name" value="PAS"/>
    <property type="match status" value="1"/>
</dbReference>
<evidence type="ECO:0000259" key="3">
    <source>
        <dbReference type="PROSITE" id="PS50887"/>
    </source>
</evidence>
<dbReference type="AlphaFoldDB" id="A0A157SJM3"/>
<evidence type="ECO:0000313" key="5">
    <source>
        <dbReference type="Proteomes" id="UP000076825"/>
    </source>
</evidence>
<keyword evidence="5" id="KW-1185">Reference proteome</keyword>
<dbReference type="SMART" id="SM00086">
    <property type="entry name" value="PAC"/>
    <property type="match status" value="2"/>
</dbReference>
<dbReference type="OrthoDB" id="9812260at2"/>
<dbReference type="EMBL" id="LT546645">
    <property type="protein sequence ID" value="SAI70662.1"/>
    <property type="molecule type" value="Genomic_DNA"/>
</dbReference>
<feature type="domain" description="PAS" evidence="1">
    <location>
        <begin position="14"/>
        <end position="65"/>
    </location>
</feature>
<gene>
    <name evidence="4" type="primary">ydaM_2</name>
    <name evidence="4" type="ORF">SAMEA3906487_02337</name>
</gene>
<evidence type="ECO:0000259" key="2">
    <source>
        <dbReference type="PROSITE" id="PS50113"/>
    </source>
</evidence>
<dbReference type="RefSeq" id="WP_063491988.1">
    <property type="nucleotide sequence ID" value="NZ_CP016340.1"/>
</dbReference>
<dbReference type="FunFam" id="3.30.70.270:FF:000001">
    <property type="entry name" value="Diguanylate cyclase domain protein"/>
    <property type="match status" value="1"/>
</dbReference>
<dbReference type="PROSITE" id="PS50887">
    <property type="entry name" value="GGDEF"/>
    <property type="match status" value="1"/>
</dbReference>
<dbReference type="InterPro" id="IPR000014">
    <property type="entry name" value="PAS"/>
</dbReference>
<sequence length="420" mass="45592">MKVLSPERGLADLPGALLQQAIEQSFNAVVITDAGRGAQGPLVVYCNPAFSAMTGYCRDEWIGRSPKILQGPLSDRGVIGRLREALDAAADFHGATFNYRKDGSCYLVEWNVSPVRCSEGAVTHFVSVQRDITERALAEQQQALLAQALNVTHDAVFIADGDGRIQFENAAFQRWAEQAGSGPLVRLSDPDCPPFYRNLLMVIQGARPGRFTFSLQAADGGARHLEQTVWVMEASGSGPRRHYVSVLRDITHFVEREAFLSALARQDALTGVLSRRGADEALRRIRQAPDGGGQPLAVILADVDDFKCINDGFGHPVGDAVLKHCAKEIGRHVRAGDSVIRWGGEEFLVLAPVCALPEAAAMAERIRKAVRAVGEPAISLSLGVAVQRRHETFEQALHRADEALYRAKAQGKNRVALSTA</sequence>
<dbReference type="InterPro" id="IPR029787">
    <property type="entry name" value="Nucleotide_cyclase"/>
</dbReference>
<dbReference type="PANTHER" id="PTHR46663:SF4">
    <property type="entry name" value="DIGUANYLATE CYCLASE DGCT-RELATED"/>
    <property type="match status" value="1"/>
</dbReference>
<dbReference type="InterPro" id="IPR001610">
    <property type="entry name" value="PAC"/>
</dbReference>
<dbReference type="SUPFAM" id="SSF55073">
    <property type="entry name" value="Nucleotide cyclase"/>
    <property type="match status" value="1"/>
</dbReference>
<dbReference type="Proteomes" id="UP000076825">
    <property type="component" value="Chromosome 1"/>
</dbReference>
<reference evidence="4 5" key="1">
    <citation type="submission" date="2016-04" db="EMBL/GenBank/DDBJ databases">
        <authorList>
            <consortium name="Pathogen Informatics"/>
        </authorList>
    </citation>
    <scope>NUCLEOTIDE SEQUENCE [LARGE SCALE GENOMIC DNA]</scope>
    <source>
        <strain evidence="4 5">H044680328</strain>
    </source>
</reference>
<dbReference type="eggNOG" id="COG3706">
    <property type="taxonomic scope" value="Bacteria"/>
</dbReference>
<evidence type="ECO:0000313" key="4">
    <source>
        <dbReference type="EMBL" id="SAI70662.1"/>
    </source>
</evidence>
<dbReference type="InterPro" id="IPR000700">
    <property type="entry name" value="PAS-assoc_C"/>
</dbReference>
<dbReference type="NCBIfam" id="TIGR00229">
    <property type="entry name" value="sensory_box"/>
    <property type="match status" value="1"/>
</dbReference>
<feature type="domain" description="PAC" evidence="2">
    <location>
        <begin position="90"/>
        <end position="144"/>
    </location>
</feature>
<dbReference type="CDD" id="cd00130">
    <property type="entry name" value="PAS"/>
    <property type="match status" value="2"/>
</dbReference>
<protein>
    <submittedName>
        <fullName evidence="4">Signaling protein</fullName>
        <ecNumber evidence="4">2.7.7.65</ecNumber>
    </submittedName>
</protein>
<feature type="domain" description="GGDEF" evidence="3">
    <location>
        <begin position="294"/>
        <end position="420"/>
    </location>
</feature>
<dbReference type="PROSITE" id="PS50113">
    <property type="entry name" value="PAC"/>
    <property type="match status" value="1"/>
</dbReference>